<dbReference type="Proteomes" id="UP001467674">
    <property type="component" value="Unassembled WGS sequence"/>
</dbReference>
<accession>A0ABV1S470</accession>
<name>A0ABV1S470_BACAB</name>
<sequence length="40" mass="4582">MCKLRDDEAVKISYFQTETRLKSQLGLGQRKKQQAPTLTA</sequence>
<proteinExistence type="predicted"/>
<keyword evidence="2" id="KW-1185">Reference proteome</keyword>
<reference evidence="1 2" key="1">
    <citation type="submission" date="2024-06" db="EMBL/GenBank/DDBJ databases">
        <title>Construction of an artificial bacterial consortium using nitrogen cycle bacteria from Cuatro Cienegas Basin and a mangrove forest.</title>
        <authorList>
            <person name="Aguilera-Najera D."/>
            <person name="Marquez-Cianci L."/>
            <person name="Martinez-Perez E."/>
            <person name="Rosas-Barrera M."/>
            <person name="Rodriguez-Cruz U.E."/>
            <person name="Tapia-Lopez R."/>
            <person name="Eguiarte L.E."/>
            <person name="Souza-Saldivar V."/>
        </authorList>
    </citation>
    <scope>NUCLEOTIDE SEQUENCE [LARGE SCALE GENOMIC DNA]</scope>
    <source>
        <strain evidence="1 2">S14-15</strain>
    </source>
</reference>
<gene>
    <name evidence="1" type="ORF">ABQG71_07575</name>
</gene>
<comment type="caution">
    <text evidence="1">The sequence shown here is derived from an EMBL/GenBank/DDBJ whole genome shotgun (WGS) entry which is preliminary data.</text>
</comment>
<evidence type="ECO:0000313" key="2">
    <source>
        <dbReference type="Proteomes" id="UP001467674"/>
    </source>
</evidence>
<organism evidence="1 2">
    <name type="scientific">Bacillus altitudinis</name>
    <dbReference type="NCBI Taxonomy" id="293387"/>
    <lineage>
        <taxon>Bacteria</taxon>
        <taxon>Bacillati</taxon>
        <taxon>Bacillota</taxon>
        <taxon>Bacilli</taxon>
        <taxon>Bacillales</taxon>
        <taxon>Bacillaceae</taxon>
        <taxon>Bacillus</taxon>
    </lineage>
</organism>
<protein>
    <submittedName>
        <fullName evidence="1">Uncharacterized protein</fullName>
    </submittedName>
</protein>
<dbReference type="RefSeq" id="WP_273543052.1">
    <property type="nucleotide sequence ID" value="NZ_CP069098.1"/>
</dbReference>
<evidence type="ECO:0000313" key="1">
    <source>
        <dbReference type="EMBL" id="MER3121051.1"/>
    </source>
</evidence>
<dbReference type="EMBL" id="JBEOME010000003">
    <property type="protein sequence ID" value="MER3121051.1"/>
    <property type="molecule type" value="Genomic_DNA"/>
</dbReference>